<organism evidence="7 8">
    <name type="scientific">Leeuwenhoekiella aestuarii</name>
    <dbReference type="NCBI Taxonomy" id="2249426"/>
    <lineage>
        <taxon>Bacteria</taxon>
        <taxon>Pseudomonadati</taxon>
        <taxon>Bacteroidota</taxon>
        <taxon>Flavobacteriia</taxon>
        <taxon>Flavobacteriales</taxon>
        <taxon>Flavobacteriaceae</taxon>
        <taxon>Leeuwenhoekiella</taxon>
    </lineage>
</organism>
<dbReference type="RefSeq" id="WP_128761881.1">
    <property type="nucleotide sequence ID" value="NZ_QOVI01000005.1"/>
</dbReference>
<feature type="transmembrane region" description="Helical" evidence="6">
    <location>
        <begin position="45"/>
        <end position="65"/>
    </location>
</feature>
<evidence type="ECO:0000313" key="7">
    <source>
        <dbReference type="EMBL" id="RXG13094.1"/>
    </source>
</evidence>
<feature type="transmembrane region" description="Helical" evidence="6">
    <location>
        <begin position="244"/>
        <end position="266"/>
    </location>
</feature>
<evidence type="ECO:0000256" key="5">
    <source>
        <dbReference type="ARBA" id="ARBA00023136"/>
    </source>
</evidence>
<protein>
    <submittedName>
        <fullName evidence="7">Na+-driven multidrug efflux pump</fullName>
    </submittedName>
</protein>
<evidence type="ECO:0000256" key="4">
    <source>
        <dbReference type="ARBA" id="ARBA00022989"/>
    </source>
</evidence>
<dbReference type="PANTHER" id="PTHR30250:SF11">
    <property type="entry name" value="O-ANTIGEN TRANSPORTER-RELATED"/>
    <property type="match status" value="1"/>
</dbReference>
<feature type="transmembrane region" description="Helical" evidence="6">
    <location>
        <begin position="172"/>
        <end position="192"/>
    </location>
</feature>
<evidence type="ECO:0000256" key="2">
    <source>
        <dbReference type="ARBA" id="ARBA00022475"/>
    </source>
</evidence>
<feature type="transmembrane region" description="Helical" evidence="6">
    <location>
        <begin position="131"/>
        <end position="151"/>
    </location>
</feature>
<evidence type="ECO:0000256" key="3">
    <source>
        <dbReference type="ARBA" id="ARBA00022692"/>
    </source>
</evidence>
<feature type="transmembrane region" description="Helical" evidence="6">
    <location>
        <begin position="12"/>
        <end position="39"/>
    </location>
</feature>
<comment type="subcellular location">
    <subcellularLocation>
        <location evidence="1">Cell membrane</location>
        <topology evidence="1">Multi-pass membrane protein</topology>
    </subcellularLocation>
</comment>
<name>A0A4Q0NRQ8_9FLAO</name>
<accession>A0A4Q0NRQ8</accession>
<dbReference type="EMBL" id="QOVI01000005">
    <property type="protein sequence ID" value="RXG13094.1"/>
    <property type="molecule type" value="Genomic_DNA"/>
</dbReference>
<evidence type="ECO:0000256" key="6">
    <source>
        <dbReference type="SAM" id="Phobius"/>
    </source>
</evidence>
<proteinExistence type="predicted"/>
<keyword evidence="4 6" id="KW-1133">Transmembrane helix</keyword>
<keyword evidence="3 6" id="KW-0812">Transmembrane</keyword>
<evidence type="ECO:0000256" key="1">
    <source>
        <dbReference type="ARBA" id="ARBA00004651"/>
    </source>
</evidence>
<feature type="transmembrane region" description="Helical" evidence="6">
    <location>
        <begin position="305"/>
        <end position="327"/>
    </location>
</feature>
<dbReference type="InterPro" id="IPR050833">
    <property type="entry name" value="Poly_Biosynth_Transport"/>
</dbReference>
<gene>
    <name evidence="7" type="ORF">DSM04_10572</name>
</gene>
<keyword evidence="8" id="KW-1185">Reference proteome</keyword>
<keyword evidence="2" id="KW-1003">Cell membrane</keyword>
<sequence>MSLIYKSIAKNYFASSFGMGITFLNQIAMVPLFITLWSVEKYADWILITSISTVFAMTNLGLNDATANMFVLKYQSKEYDECKTLLINSFLFIGILGLIFLTSAGLVGFIVGFKTILGVHIFSGLETNISFILLLLNVFVKMYGGAYKGIYRVKSKAHTNSMIENFVRLLEIIILFVGIFWDFNIISILLFYNLPSLASIIYRSIHTSKWFNVKFSIFDFKWTTFKRIVKPSISFMLMPLGYAFSNQGIIFVVSGILGPVVLVIFTTTRTLINFLRSVTNLFGNSVYPEISLAYGAKKASDIFKLFYRSFAVTLLTSILSVIIILFFGKEIYLRWTNHEVEFNGILFMGLLSVFIIANLWNIISVFLLATNNHYSFTRYFFLKQLLEVILVYIVLKVYSSINLVPVVMFFTEIILLILTFHSFKSVFNFNFKEIPEALRSEISIITKKIKPN</sequence>
<evidence type="ECO:0000313" key="8">
    <source>
        <dbReference type="Proteomes" id="UP000289821"/>
    </source>
</evidence>
<feature type="transmembrane region" description="Helical" evidence="6">
    <location>
        <begin position="85"/>
        <end position="111"/>
    </location>
</feature>
<keyword evidence="5 6" id="KW-0472">Membrane</keyword>
<feature type="transmembrane region" description="Helical" evidence="6">
    <location>
        <begin position="404"/>
        <end position="423"/>
    </location>
</feature>
<comment type="caution">
    <text evidence="7">The sequence shown here is derived from an EMBL/GenBank/DDBJ whole genome shotgun (WGS) entry which is preliminary data.</text>
</comment>
<dbReference type="Proteomes" id="UP000289821">
    <property type="component" value="Unassembled WGS sequence"/>
</dbReference>
<dbReference type="PANTHER" id="PTHR30250">
    <property type="entry name" value="PST FAMILY PREDICTED COLANIC ACID TRANSPORTER"/>
    <property type="match status" value="1"/>
</dbReference>
<dbReference type="GO" id="GO:0005886">
    <property type="term" value="C:plasma membrane"/>
    <property type="evidence" value="ECO:0007669"/>
    <property type="project" value="UniProtKB-SubCell"/>
</dbReference>
<dbReference type="AlphaFoldDB" id="A0A4Q0NRQ8"/>
<feature type="transmembrane region" description="Helical" evidence="6">
    <location>
        <begin position="347"/>
        <end position="368"/>
    </location>
</feature>
<reference evidence="7 8" key="1">
    <citation type="submission" date="2018-07" db="EMBL/GenBank/DDBJ databases">
        <title>Leeuwenhoekiella genomics.</title>
        <authorList>
            <person name="Tahon G."/>
            <person name="Willems A."/>
        </authorList>
    </citation>
    <scope>NUCLEOTIDE SEQUENCE [LARGE SCALE GENOMIC DNA]</scope>
    <source>
        <strain evidence="7 8">R-50232</strain>
    </source>
</reference>